<protein>
    <submittedName>
        <fullName evidence="2">Spore coat protein CotJB</fullName>
    </submittedName>
</protein>
<dbReference type="Proteomes" id="UP000623172">
    <property type="component" value="Unassembled WGS sequence"/>
</dbReference>
<keyword evidence="2" id="KW-0167">Capsid protein</keyword>
<accession>A0A926D5K5</accession>
<reference evidence="2" key="1">
    <citation type="submission" date="2020-08" db="EMBL/GenBank/DDBJ databases">
        <title>Genome public.</title>
        <authorList>
            <person name="Liu C."/>
            <person name="Sun Q."/>
        </authorList>
    </citation>
    <scope>NUCLEOTIDE SEQUENCE</scope>
    <source>
        <strain evidence="2">NSJ-53</strain>
    </source>
</reference>
<evidence type="ECO:0000313" key="2">
    <source>
        <dbReference type="EMBL" id="MBC8530790.1"/>
    </source>
</evidence>
<comment type="caution">
    <text evidence="2">The sequence shown here is derived from an EMBL/GenBank/DDBJ whole genome shotgun (WGS) entry which is preliminary data.</text>
</comment>
<evidence type="ECO:0000259" key="1">
    <source>
        <dbReference type="Pfam" id="PF12652"/>
    </source>
</evidence>
<feature type="domain" description="Protein CotJB" evidence="1">
    <location>
        <begin position="1"/>
        <end position="74"/>
    </location>
</feature>
<dbReference type="Pfam" id="PF12652">
    <property type="entry name" value="CotJB"/>
    <property type="match status" value="1"/>
</dbReference>
<dbReference type="RefSeq" id="WP_249314779.1">
    <property type="nucleotide sequence ID" value="NZ_JACRSR010000001.1"/>
</dbReference>
<keyword evidence="3" id="KW-1185">Reference proteome</keyword>
<keyword evidence="2" id="KW-0946">Virion</keyword>
<organism evidence="2 3">
    <name type="scientific">Gehongia tenuis</name>
    <dbReference type="NCBI Taxonomy" id="2763655"/>
    <lineage>
        <taxon>Bacteria</taxon>
        <taxon>Bacillati</taxon>
        <taxon>Bacillota</taxon>
        <taxon>Clostridia</taxon>
        <taxon>Christensenellales</taxon>
        <taxon>Christensenellaceae</taxon>
        <taxon>Gehongia</taxon>
    </lineage>
</organism>
<evidence type="ECO:0000313" key="3">
    <source>
        <dbReference type="Proteomes" id="UP000623172"/>
    </source>
</evidence>
<dbReference type="AlphaFoldDB" id="A0A926D5K5"/>
<name>A0A926D5K5_9FIRM</name>
<dbReference type="EMBL" id="JACRSR010000001">
    <property type="protein sequence ID" value="MBC8530790.1"/>
    <property type="molecule type" value="Genomic_DNA"/>
</dbReference>
<proteinExistence type="predicted"/>
<dbReference type="InterPro" id="IPR024207">
    <property type="entry name" value="CotJB_dom"/>
</dbReference>
<sequence length="85" mass="10139">MRQLSAYAFQVVEWGLYLDTHPTDTNAKNQYNWAIYQENCLRNYYTTNFGPLEIRDNDAMGQEWAWIENPWPWDPEFVSTSNVGR</sequence>
<gene>
    <name evidence="2" type="ORF">H8696_02915</name>
</gene>